<sequence length="347" mass="38946">MKTKTVDIPGTKQYKIDGAWTKAKSCASCRQKKRKCSRETPICSYCKAHGHQCVYQQQRQKKQKKECSVVKPWKVEIDELTSTLDLRSQKSESTDMSLKEQAKLLVGLGTPNGQNFVKVTHSDSTESFNTQTSDQREPDLNSNTTSQLKTIPISSLTKRNSLPVMKYNSPSSLARFLNDPVPPAMSVTLSGSSSYPSVPIPLSNMASEKSHNYHSRTVTKSNLDASMKLPPIKRQKLETQLQDSKASAHNLNSLDLSNRAHELRKKLPGTAESTKPTIKMENVNKNFWPNIIFPTNGNSASFDSQFKLTPQMRDGPVWQTLCRKRKSLTCCLQDIPIQFIASFLFLT</sequence>
<proteinExistence type="predicted"/>
<keyword evidence="2" id="KW-1185">Reference proteome</keyword>
<dbReference type="EMBL" id="BSXS01005812">
    <property type="protein sequence ID" value="GME84827.1"/>
    <property type="molecule type" value="Genomic_DNA"/>
</dbReference>
<reference evidence="1" key="1">
    <citation type="submission" date="2023-04" db="EMBL/GenBank/DDBJ databases">
        <title>Ambrosiozyma monospora NBRC 10751.</title>
        <authorList>
            <person name="Ichikawa N."/>
            <person name="Sato H."/>
            <person name="Tonouchi N."/>
        </authorList>
    </citation>
    <scope>NUCLEOTIDE SEQUENCE</scope>
    <source>
        <strain evidence="1">NBRC 10751</strain>
    </source>
</reference>
<name>A0ACB5TAX2_AMBMO</name>
<evidence type="ECO:0000313" key="1">
    <source>
        <dbReference type="EMBL" id="GME84827.1"/>
    </source>
</evidence>
<gene>
    <name evidence="1" type="ORF">Amon02_000713000</name>
</gene>
<evidence type="ECO:0000313" key="2">
    <source>
        <dbReference type="Proteomes" id="UP001165064"/>
    </source>
</evidence>
<dbReference type="Proteomes" id="UP001165064">
    <property type="component" value="Unassembled WGS sequence"/>
</dbReference>
<comment type="caution">
    <text evidence="1">The sequence shown here is derived from an EMBL/GenBank/DDBJ whole genome shotgun (WGS) entry which is preliminary data.</text>
</comment>
<protein>
    <submittedName>
        <fullName evidence="1">Unnamed protein product</fullName>
    </submittedName>
</protein>
<organism evidence="1 2">
    <name type="scientific">Ambrosiozyma monospora</name>
    <name type="common">Yeast</name>
    <name type="synonym">Endomycopsis monosporus</name>
    <dbReference type="NCBI Taxonomy" id="43982"/>
    <lineage>
        <taxon>Eukaryota</taxon>
        <taxon>Fungi</taxon>
        <taxon>Dikarya</taxon>
        <taxon>Ascomycota</taxon>
        <taxon>Saccharomycotina</taxon>
        <taxon>Pichiomycetes</taxon>
        <taxon>Pichiales</taxon>
        <taxon>Pichiaceae</taxon>
        <taxon>Ambrosiozyma</taxon>
    </lineage>
</organism>
<accession>A0ACB5TAX2</accession>